<evidence type="ECO:0000313" key="5">
    <source>
        <dbReference type="Proteomes" id="UP000184550"/>
    </source>
</evidence>
<keyword evidence="2" id="KW-0378">Hydrolase</keyword>
<evidence type="ECO:0000256" key="1">
    <source>
        <dbReference type="ARBA" id="ARBA00006499"/>
    </source>
</evidence>
<comment type="caution">
    <text evidence="4">The sequence shown here is derived from an EMBL/GenBank/DDBJ whole genome shotgun (WGS) entry which is preliminary data.</text>
</comment>
<dbReference type="GO" id="GO:0016787">
    <property type="term" value="F:hydrolase activity"/>
    <property type="evidence" value="ECO:0007669"/>
    <property type="project" value="UniProtKB-KW"/>
</dbReference>
<evidence type="ECO:0000256" key="2">
    <source>
        <dbReference type="ARBA" id="ARBA00022801"/>
    </source>
</evidence>
<dbReference type="EMBL" id="CZCU02000153">
    <property type="protein sequence ID" value="VXD22993.1"/>
    <property type="molecule type" value="Genomic_DNA"/>
</dbReference>
<dbReference type="InterPro" id="IPR029058">
    <property type="entry name" value="AB_hydrolase_fold"/>
</dbReference>
<organism evidence="4 5">
    <name type="scientific">Planktothrix serta PCC 8927</name>
    <dbReference type="NCBI Taxonomy" id="671068"/>
    <lineage>
        <taxon>Bacteria</taxon>
        <taxon>Bacillati</taxon>
        <taxon>Cyanobacteriota</taxon>
        <taxon>Cyanophyceae</taxon>
        <taxon>Oscillatoriophycideae</taxon>
        <taxon>Oscillatoriales</taxon>
        <taxon>Microcoleaceae</taxon>
        <taxon>Planktothrix</taxon>
    </lineage>
</organism>
<dbReference type="Pfam" id="PF02230">
    <property type="entry name" value="Abhydrolase_2"/>
    <property type="match status" value="1"/>
</dbReference>
<sequence>MALKFISIPPETRKPPQGLIVIMHGWGANAEDLTSLAPMLRLPEYQFIFPQAPFPHPQAPVGRAWYALETPEYEGLAETQQQVKEWLESLEASTGVPLSQTILGGFSQGGAMALDVGRFFPLAGLIVLSGYLHFSPEPLDHPLPPVLMVHGKQDPVVPVEAAQQARDVFQQLGADVQYQEFNMGHEIRPEVLGLIRSFVIDTIPKLTECP</sequence>
<dbReference type="Proteomes" id="UP000184550">
    <property type="component" value="Unassembled WGS sequence"/>
</dbReference>
<feature type="domain" description="Phospholipase/carboxylesterase/thioesterase" evidence="3">
    <location>
        <begin position="12"/>
        <end position="199"/>
    </location>
</feature>
<dbReference type="OrthoDB" id="9801763at2"/>
<dbReference type="InterPro" id="IPR003140">
    <property type="entry name" value="PLipase/COase/thioEstase"/>
</dbReference>
<dbReference type="RefSeq" id="WP_083625319.1">
    <property type="nucleotide sequence ID" value="NZ_LR734878.1"/>
</dbReference>
<proteinExistence type="inferred from homology"/>
<dbReference type="PANTHER" id="PTHR10655:SF17">
    <property type="entry name" value="LYSOPHOSPHOLIPASE-LIKE PROTEIN 1"/>
    <property type="match status" value="1"/>
</dbReference>
<accession>A0A7Z9BVF3</accession>
<evidence type="ECO:0000313" key="4">
    <source>
        <dbReference type="EMBL" id="VXD22993.1"/>
    </source>
</evidence>
<protein>
    <submittedName>
        <fullName evidence="4">Serine esterase</fullName>
    </submittedName>
</protein>
<keyword evidence="5" id="KW-1185">Reference proteome</keyword>
<dbReference type="InterPro" id="IPR050565">
    <property type="entry name" value="LYPA1-2/EST-like"/>
</dbReference>
<reference evidence="4" key="1">
    <citation type="submission" date="2019-10" db="EMBL/GenBank/DDBJ databases">
        <authorList>
            <consortium name="Genoscope - CEA"/>
            <person name="William W."/>
        </authorList>
    </citation>
    <scope>NUCLEOTIDE SEQUENCE [LARGE SCALE GENOMIC DNA]</scope>
    <source>
        <strain evidence="4">BBR_PRJEB10992</strain>
    </source>
</reference>
<dbReference type="AlphaFoldDB" id="A0A7Z9BVF3"/>
<evidence type="ECO:0000259" key="3">
    <source>
        <dbReference type="Pfam" id="PF02230"/>
    </source>
</evidence>
<name>A0A7Z9BVF3_9CYAN</name>
<dbReference type="SUPFAM" id="SSF53474">
    <property type="entry name" value="alpha/beta-Hydrolases"/>
    <property type="match status" value="1"/>
</dbReference>
<gene>
    <name evidence="4" type="ORF">PL8927_760224</name>
</gene>
<comment type="similarity">
    <text evidence="1">Belongs to the AB hydrolase superfamily. AB hydrolase 2 family.</text>
</comment>
<dbReference type="Gene3D" id="3.40.50.1820">
    <property type="entry name" value="alpha/beta hydrolase"/>
    <property type="match status" value="1"/>
</dbReference>
<dbReference type="PANTHER" id="PTHR10655">
    <property type="entry name" value="LYSOPHOSPHOLIPASE-RELATED"/>
    <property type="match status" value="1"/>
</dbReference>